<dbReference type="Pfam" id="PF24855">
    <property type="entry name" value="DUF7729"/>
    <property type="match status" value="1"/>
</dbReference>
<gene>
    <name evidence="3" type="ORF">GMORB2_5948</name>
</gene>
<keyword evidence="4" id="KW-1185">Reference proteome</keyword>
<dbReference type="InterPro" id="IPR056146">
    <property type="entry name" value="DUF7729"/>
</dbReference>
<feature type="domain" description="DUF7729" evidence="2">
    <location>
        <begin position="283"/>
        <end position="493"/>
    </location>
</feature>
<feature type="compositionally biased region" description="Basic residues" evidence="1">
    <location>
        <begin position="93"/>
        <end position="105"/>
    </location>
</feature>
<evidence type="ECO:0000259" key="2">
    <source>
        <dbReference type="Pfam" id="PF24855"/>
    </source>
</evidence>
<dbReference type="AlphaFoldDB" id="A0A9P5D2U0"/>
<proteinExistence type="predicted"/>
<dbReference type="GeneID" id="55972173"/>
<dbReference type="Proteomes" id="UP000749293">
    <property type="component" value="Unassembled WGS sequence"/>
</dbReference>
<name>A0A9P5D2U0_9HYPO</name>
<sequence length="526" mass="56113">MPATAAAAHKRRRQRSGKNRLAVGLVAVLAALTTPALAYADVGNSNAPLPPDITPAAEVAAMVDMRFAIEGSVPPVTAPTQTHVPGSSARELRMRRSRSHVHLHSKRQEGGDGDGDGTSKEETSSNNSSNNNNNDNKEEKEEKETSKKETSNDDDDDDSDDSKSQDDGSARPTANYVKATTNQEQEQEQDQDRDQDESSSSSSSSKTATKTKEEATASGTERAKTTADAAITATDDDSDDDGTTRTLSGGLGSVGTESLSRATSTATATATATTSRSGSTQSPLPVPFDMTPTSAFRLSDGDDTCPDFVSSLLRNETFANCYPLSMMVFSSQSFFNAKREMTSMVRVLDSTCAADVDSCSDFMAASAQNLTASENCGDEFDDGLSLVMQVYNGLLNYRTMYTATCLQDPDSDQYCYAGAVTNTTSASDSYIYYLPYNLSLSASTTPSCSWCNGRTMDVFHAASSDRDLLISETYVGAARIFDNWCDPDFVNATLPNPNETSISVRGAVLPFWSALAAAAAVMFSLL</sequence>
<feature type="compositionally biased region" description="Basic and acidic residues" evidence="1">
    <location>
        <begin position="210"/>
        <end position="225"/>
    </location>
</feature>
<dbReference type="EMBL" id="JAANYQ010000005">
    <property type="protein sequence ID" value="KAF4124232.1"/>
    <property type="molecule type" value="Genomic_DNA"/>
</dbReference>
<comment type="caution">
    <text evidence="3">The sequence shown here is derived from an EMBL/GenBank/DDBJ whole genome shotgun (WGS) entry which is preliminary data.</text>
</comment>
<feature type="compositionally biased region" description="Low complexity" evidence="1">
    <location>
        <begin position="244"/>
        <end position="280"/>
    </location>
</feature>
<dbReference type="OrthoDB" id="2564812at2759"/>
<dbReference type="PANTHER" id="PTHR39460:SF1">
    <property type="entry name" value="C6 TRANSCRIPTION FACTOR"/>
    <property type="match status" value="1"/>
</dbReference>
<feature type="region of interest" description="Disordered" evidence="1">
    <location>
        <begin position="73"/>
        <end position="287"/>
    </location>
</feature>
<dbReference type="RefSeq" id="XP_035322884.1">
    <property type="nucleotide sequence ID" value="XM_035467918.1"/>
</dbReference>
<protein>
    <recommendedName>
        <fullName evidence="2">DUF7729 domain-containing protein</fullName>
    </recommendedName>
</protein>
<feature type="compositionally biased region" description="Acidic residues" evidence="1">
    <location>
        <begin position="185"/>
        <end position="197"/>
    </location>
</feature>
<reference evidence="3" key="1">
    <citation type="submission" date="2020-03" db="EMBL/GenBank/DDBJ databases">
        <title>Site-based positive gene gene selection in Geosmithia morbida across the United States reveals a broad range of putative effectors and factors for local host and environmental adapation.</title>
        <authorList>
            <person name="Onufrak A."/>
            <person name="Murdoch R.W."/>
            <person name="Gazis R."/>
            <person name="Huff M."/>
            <person name="Staton M."/>
            <person name="Klingeman W."/>
            <person name="Hadziabdic D."/>
        </authorList>
    </citation>
    <scope>NUCLEOTIDE SEQUENCE</scope>
    <source>
        <strain evidence="3">1262</strain>
    </source>
</reference>
<dbReference type="PANTHER" id="PTHR39460">
    <property type="entry name" value="EXPRESSED PROTEIN"/>
    <property type="match status" value="1"/>
</dbReference>
<evidence type="ECO:0000313" key="4">
    <source>
        <dbReference type="Proteomes" id="UP000749293"/>
    </source>
</evidence>
<evidence type="ECO:0000256" key="1">
    <source>
        <dbReference type="SAM" id="MobiDB-lite"/>
    </source>
</evidence>
<evidence type="ECO:0000313" key="3">
    <source>
        <dbReference type="EMBL" id="KAF4124232.1"/>
    </source>
</evidence>
<feature type="compositionally biased region" description="Low complexity" evidence="1">
    <location>
        <begin position="124"/>
        <end position="134"/>
    </location>
</feature>
<feature type="compositionally biased region" description="Low complexity" evidence="1">
    <location>
        <begin position="198"/>
        <end position="208"/>
    </location>
</feature>
<accession>A0A9P5D2U0</accession>
<organism evidence="3 4">
    <name type="scientific">Geosmithia morbida</name>
    <dbReference type="NCBI Taxonomy" id="1094350"/>
    <lineage>
        <taxon>Eukaryota</taxon>
        <taxon>Fungi</taxon>
        <taxon>Dikarya</taxon>
        <taxon>Ascomycota</taxon>
        <taxon>Pezizomycotina</taxon>
        <taxon>Sordariomycetes</taxon>
        <taxon>Hypocreomycetidae</taxon>
        <taxon>Hypocreales</taxon>
        <taxon>Bionectriaceae</taxon>
        <taxon>Geosmithia</taxon>
    </lineage>
</organism>
<feature type="compositionally biased region" description="Basic and acidic residues" evidence="1">
    <location>
        <begin position="135"/>
        <end position="151"/>
    </location>
</feature>